<dbReference type="SMART" id="SM00849">
    <property type="entry name" value="Lactamase_B"/>
    <property type="match status" value="1"/>
</dbReference>
<dbReference type="GO" id="GO:0016787">
    <property type="term" value="F:hydrolase activity"/>
    <property type="evidence" value="ECO:0007669"/>
    <property type="project" value="UniProtKB-KW"/>
</dbReference>
<dbReference type="GO" id="GO:0006749">
    <property type="term" value="P:glutathione metabolic process"/>
    <property type="evidence" value="ECO:0007669"/>
    <property type="project" value="InterPro"/>
</dbReference>
<gene>
    <name evidence="3" type="ORF">H5P27_17335</name>
</gene>
<dbReference type="PANTHER" id="PTHR43084:SF1">
    <property type="entry name" value="PERSULFIDE DIOXYGENASE ETHE1, MITOCHONDRIAL"/>
    <property type="match status" value="1"/>
</dbReference>
<dbReference type="PANTHER" id="PTHR43084">
    <property type="entry name" value="PERSULFIDE DIOXYGENASE ETHE1"/>
    <property type="match status" value="1"/>
</dbReference>
<keyword evidence="4" id="KW-1185">Reference proteome</keyword>
<evidence type="ECO:0000259" key="2">
    <source>
        <dbReference type="PROSITE" id="PS50206"/>
    </source>
</evidence>
<dbReference type="CDD" id="cd00158">
    <property type="entry name" value="RHOD"/>
    <property type="match status" value="2"/>
</dbReference>
<dbReference type="Gene3D" id="3.60.15.10">
    <property type="entry name" value="Ribonuclease Z/Hydroxyacylglutathione hydrolase-like"/>
    <property type="match status" value="1"/>
</dbReference>
<name>A0A7X1E9G2_9BACT</name>
<dbReference type="InterPro" id="IPR051682">
    <property type="entry name" value="Mito_Persulfide_Diox"/>
</dbReference>
<dbReference type="Gene3D" id="3.40.250.10">
    <property type="entry name" value="Rhodanese-like domain"/>
    <property type="match status" value="2"/>
</dbReference>
<dbReference type="InterPro" id="IPR001763">
    <property type="entry name" value="Rhodanese-like_dom"/>
</dbReference>
<dbReference type="AlphaFoldDB" id="A0A7X1E9G2"/>
<dbReference type="GO" id="GO:0046872">
    <property type="term" value="F:metal ion binding"/>
    <property type="evidence" value="ECO:0007669"/>
    <property type="project" value="UniProtKB-KW"/>
</dbReference>
<feature type="domain" description="Rhodanese" evidence="2">
    <location>
        <begin position="271"/>
        <end position="362"/>
    </location>
</feature>
<dbReference type="SMART" id="SM00450">
    <property type="entry name" value="RHOD"/>
    <property type="match status" value="2"/>
</dbReference>
<accession>A0A7X1E9G2</accession>
<dbReference type="SUPFAM" id="SSF56281">
    <property type="entry name" value="Metallo-hydrolase/oxidoreductase"/>
    <property type="match status" value="1"/>
</dbReference>
<dbReference type="Pfam" id="PF00753">
    <property type="entry name" value="Lactamase_B"/>
    <property type="match status" value="1"/>
</dbReference>
<evidence type="ECO:0000256" key="1">
    <source>
        <dbReference type="ARBA" id="ARBA00022723"/>
    </source>
</evidence>
<reference evidence="3 4" key="1">
    <citation type="submission" date="2020-07" db="EMBL/GenBank/DDBJ databases">
        <authorList>
            <person name="Feng X."/>
        </authorList>
    </citation>
    <scope>NUCLEOTIDE SEQUENCE [LARGE SCALE GENOMIC DNA]</scope>
    <source>
        <strain evidence="3 4">JCM23202</strain>
    </source>
</reference>
<dbReference type="InterPro" id="IPR044528">
    <property type="entry name" value="POD-like_MBL-fold"/>
</dbReference>
<dbReference type="Pfam" id="PF00581">
    <property type="entry name" value="Rhodanese"/>
    <property type="match status" value="2"/>
</dbReference>
<dbReference type="GO" id="GO:0070813">
    <property type="term" value="P:hydrogen sulfide metabolic process"/>
    <property type="evidence" value="ECO:0007669"/>
    <property type="project" value="TreeGrafter"/>
</dbReference>
<proteinExistence type="predicted"/>
<organism evidence="3 4">
    <name type="scientific">Pelagicoccus albus</name>
    <dbReference type="NCBI Taxonomy" id="415222"/>
    <lineage>
        <taxon>Bacteria</taxon>
        <taxon>Pseudomonadati</taxon>
        <taxon>Verrucomicrobiota</taxon>
        <taxon>Opitutia</taxon>
        <taxon>Puniceicoccales</taxon>
        <taxon>Pelagicoccaceae</taxon>
        <taxon>Pelagicoccus</taxon>
    </lineage>
</organism>
<dbReference type="InterPro" id="IPR036873">
    <property type="entry name" value="Rhodanese-like_dom_sf"/>
</dbReference>
<dbReference type="CDD" id="cd07724">
    <property type="entry name" value="POD-like_MBL-fold"/>
    <property type="match status" value="1"/>
</dbReference>
<dbReference type="EMBL" id="JACHVC010000013">
    <property type="protein sequence ID" value="MBC2607820.1"/>
    <property type="molecule type" value="Genomic_DNA"/>
</dbReference>
<dbReference type="InterPro" id="IPR001279">
    <property type="entry name" value="Metallo-B-lactamas"/>
</dbReference>
<keyword evidence="3" id="KW-0378">Hydrolase</keyword>
<dbReference type="GO" id="GO:0050313">
    <property type="term" value="F:sulfur dioxygenase activity"/>
    <property type="evidence" value="ECO:0007669"/>
    <property type="project" value="InterPro"/>
</dbReference>
<keyword evidence="1" id="KW-0479">Metal-binding</keyword>
<comment type="caution">
    <text evidence="3">The sequence shown here is derived from an EMBL/GenBank/DDBJ whole genome shotgun (WGS) entry which is preliminary data.</text>
</comment>
<feature type="domain" description="Rhodanese" evidence="2">
    <location>
        <begin position="378"/>
        <end position="463"/>
    </location>
</feature>
<dbReference type="RefSeq" id="WP_185661684.1">
    <property type="nucleotide sequence ID" value="NZ_CAWPOO010000013.1"/>
</dbReference>
<dbReference type="FunFam" id="3.60.15.10:FF:000030">
    <property type="entry name" value="Metallo-beta-lactamase family protein"/>
    <property type="match status" value="1"/>
</dbReference>
<protein>
    <submittedName>
        <fullName evidence="3">MBL fold metallo-hydrolase</fullName>
    </submittedName>
</protein>
<dbReference type="Proteomes" id="UP000526501">
    <property type="component" value="Unassembled WGS sequence"/>
</dbReference>
<dbReference type="PROSITE" id="PS50206">
    <property type="entry name" value="RHODANESE_3"/>
    <property type="match status" value="2"/>
</dbReference>
<evidence type="ECO:0000313" key="4">
    <source>
        <dbReference type="Proteomes" id="UP000526501"/>
    </source>
</evidence>
<dbReference type="SUPFAM" id="SSF52821">
    <property type="entry name" value="Rhodanese/Cell cycle control phosphatase"/>
    <property type="match status" value="2"/>
</dbReference>
<dbReference type="InterPro" id="IPR036866">
    <property type="entry name" value="RibonucZ/Hydroxyglut_hydro"/>
</dbReference>
<evidence type="ECO:0000313" key="3">
    <source>
        <dbReference type="EMBL" id="MBC2607820.1"/>
    </source>
</evidence>
<sequence>MALIIEPVYTDGIAQLSYLVGDDSEGFAAVIDPRPDCDIYVKKAQEMGLEIKAIYETHIHADFMSGSLALQKKLGGEVPVRVSGEGNPEYKFRHEKIVDGHEAKLGNLRIVARHTPGHTPEHLSYFAYEGSKDTPFALFSGDTLFVDSVGRPDLLGEEETQDLAENLYHSIHRIYANIPDGVMLYPGHGAGSACGPKIGDRMFSTIGYEKGNNPYFKLTEKEDFIEEVLGAAPEEPNHYRPLKKLNASDAKERYEQKSVRALNPAEVERVACDGAKILDTRSALSFASGHIPGSLNIEAKGELSVWSGWLLEFDTPLILVLEKDSDLEKVRALLLRTGHYNVVGYLSGGIMEWIMEGKAVSTYDPYTAPELKDYLGLVQVLDVRSESERKNGYIPSSKHIFLPDLEEQALNILDPNEPVVTYCASGFRASIAASILKKIGFENVGSLPGSWVAWKQSELPVEKDEKRELQPA</sequence>